<dbReference type="GO" id="GO:0005978">
    <property type="term" value="P:glycogen biosynthetic process"/>
    <property type="evidence" value="ECO:0007669"/>
    <property type="project" value="UniProtKB-KW"/>
</dbReference>
<keyword evidence="6" id="KW-0119">Carbohydrate metabolism</keyword>
<dbReference type="InterPro" id="IPR013783">
    <property type="entry name" value="Ig-like_fold"/>
</dbReference>
<evidence type="ECO:0000313" key="10">
    <source>
        <dbReference type="Proteomes" id="UP000824056"/>
    </source>
</evidence>
<comment type="function">
    <text evidence="1">Catalyzes the formation of the alpha-1,6-glucosidic linkages in glycogen by scission of a 1,4-alpha-linked oligosaccharide from growing alpha-1,4-glucan chains and the subsequent attachment of the oligosaccharide to the alpha-1,6 position.</text>
</comment>
<dbReference type="Gene3D" id="3.20.20.80">
    <property type="entry name" value="Glycosidases"/>
    <property type="match status" value="1"/>
</dbReference>
<name>A0A9D2JSM4_9FIRM</name>
<dbReference type="FunFam" id="2.60.40.10:FF:000169">
    <property type="entry name" value="1,4-alpha-glucan branching enzyme GlgB"/>
    <property type="match status" value="1"/>
</dbReference>
<reference evidence="9" key="1">
    <citation type="journal article" date="2021" name="PeerJ">
        <title>Extensive microbial diversity within the chicken gut microbiome revealed by metagenomics and culture.</title>
        <authorList>
            <person name="Gilroy R."/>
            <person name="Ravi A."/>
            <person name="Getino M."/>
            <person name="Pursley I."/>
            <person name="Horton D.L."/>
            <person name="Alikhan N.F."/>
            <person name="Baker D."/>
            <person name="Gharbi K."/>
            <person name="Hall N."/>
            <person name="Watson M."/>
            <person name="Adriaenssens E.M."/>
            <person name="Foster-Nyarko E."/>
            <person name="Jarju S."/>
            <person name="Secka A."/>
            <person name="Antonio M."/>
            <person name="Oren A."/>
            <person name="Chaudhuri R.R."/>
            <person name="La Ragione R."/>
            <person name="Hildebrand F."/>
            <person name="Pallen M.J."/>
        </authorList>
    </citation>
    <scope>NUCLEOTIDE SEQUENCE</scope>
    <source>
        <strain evidence="9">1068</strain>
    </source>
</reference>
<dbReference type="Pfam" id="PF02922">
    <property type="entry name" value="CBM_48"/>
    <property type="match status" value="1"/>
</dbReference>
<dbReference type="GO" id="GO:0004553">
    <property type="term" value="F:hydrolase activity, hydrolyzing O-glycosyl compounds"/>
    <property type="evidence" value="ECO:0007669"/>
    <property type="project" value="InterPro"/>
</dbReference>
<keyword evidence="2" id="KW-0321">Glycogen metabolism</keyword>
<keyword evidence="4" id="KW-0808">Transferase</keyword>
<evidence type="ECO:0000256" key="6">
    <source>
        <dbReference type="ARBA" id="ARBA00023277"/>
    </source>
</evidence>
<keyword evidence="3" id="KW-0328">Glycosyltransferase</keyword>
<dbReference type="Pfam" id="PF22019">
    <property type="entry name" value="GlgB_N"/>
    <property type="match status" value="1"/>
</dbReference>
<evidence type="ECO:0000256" key="4">
    <source>
        <dbReference type="ARBA" id="ARBA00022679"/>
    </source>
</evidence>
<keyword evidence="5" id="KW-0320">Glycogen biosynthesis</keyword>
<dbReference type="InterPro" id="IPR014756">
    <property type="entry name" value="Ig_E-set"/>
</dbReference>
<dbReference type="InterPro" id="IPR044143">
    <property type="entry name" value="GlgB_N_E_set_prok"/>
</dbReference>
<proteinExistence type="predicted"/>
<dbReference type="AlphaFoldDB" id="A0A9D2JSM4"/>
<accession>A0A9D2JSM4</accession>
<dbReference type="CDD" id="cd02855">
    <property type="entry name" value="E_set_GBE_prok_N"/>
    <property type="match status" value="1"/>
</dbReference>
<sequence length="260" mass="30070">MSEKVYEMMDWPEIEAVVYSEESEPKKLLGPRVTPEGILIQCFLPGAQKVKVVLTKGREEYEMEQEDEAGYYAVLIPGDKIPKYKYEAEYEEGKVEKFYDPYAFEKQITVEEEQQFCAGICYNIYEKLGAHPMTIQGVSGVYFAVWAPNAMRVSVVGDFNHWDGRVHQMQRLNVSGIFELFIPGVKPGALYKYEIKAKGSLVYLKSDPYGNQSELRPKTASVVTDLRHYSWQDGQWMKERKQLQDEKKPMAVYEMHLGSW</sequence>
<dbReference type="InterPro" id="IPR054169">
    <property type="entry name" value="GlgB_N"/>
</dbReference>
<organism evidence="9 10">
    <name type="scientific">Candidatus Blautia pullicola</name>
    <dbReference type="NCBI Taxonomy" id="2838498"/>
    <lineage>
        <taxon>Bacteria</taxon>
        <taxon>Bacillati</taxon>
        <taxon>Bacillota</taxon>
        <taxon>Clostridia</taxon>
        <taxon>Lachnospirales</taxon>
        <taxon>Lachnospiraceae</taxon>
        <taxon>Blautia</taxon>
    </lineage>
</organism>
<evidence type="ECO:0000256" key="2">
    <source>
        <dbReference type="ARBA" id="ARBA00022600"/>
    </source>
</evidence>
<evidence type="ECO:0000313" key="9">
    <source>
        <dbReference type="EMBL" id="HIZ65871.1"/>
    </source>
</evidence>
<reference evidence="9" key="2">
    <citation type="submission" date="2021-04" db="EMBL/GenBank/DDBJ databases">
        <authorList>
            <person name="Gilroy R."/>
        </authorList>
    </citation>
    <scope>NUCLEOTIDE SEQUENCE</scope>
    <source>
        <strain evidence="9">1068</strain>
    </source>
</reference>
<dbReference type="SUPFAM" id="SSF81296">
    <property type="entry name" value="E set domains"/>
    <property type="match status" value="2"/>
</dbReference>
<evidence type="ECO:0000256" key="1">
    <source>
        <dbReference type="ARBA" id="ARBA00002953"/>
    </source>
</evidence>
<dbReference type="EMBL" id="DXBG01000190">
    <property type="protein sequence ID" value="HIZ65871.1"/>
    <property type="molecule type" value="Genomic_DNA"/>
</dbReference>
<dbReference type="PANTHER" id="PTHR43651:SF3">
    <property type="entry name" value="1,4-ALPHA-GLUCAN-BRANCHING ENZYME"/>
    <property type="match status" value="1"/>
</dbReference>
<dbReference type="Gene3D" id="2.60.40.10">
    <property type="entry name" value="Immunoglobulins"/>
    <property type="match status" value="2"/>
</dbReference>
<evidence type="ECO:0000256" key="5">
    <source>
        <dbReference type="ARBA" id="ARBA00023056"/>
    </source>
</evidence>
<protein>
    <submittedName>
        <fullName evidence="9">1,4-alpha-glucan branching enzyme</fullName>
    </submittedName>
</protein>
<evidence type="ECO:0000259" key="8">
    <source>
        <dbReference type="Pfam" id="PF22019"/>
    </source>
</evidence>
<dbReference type="GO" id="GO:0003844">
    <property type="term" value="F:1,4-alpha-glucan branching enzyme activity"/>
    <property type="evidence" value="ECO:0007669"/>
    <property type="project" value="TreeGrafter"/>
</dbReference>
<dbReference type="GO" id="GO:0005829">
    <property type="term" value="C:cytosol"/>
    <property type="evidence" value="ECO:0007669"/>
    <property type="project" value="TreeGrafter"/>
</dbReference>
<dbReference type="Proteomes" id="UP000824056">
    <property type="component" value="Unassembled WGS sequence"/>
</dbReference>
<dbReference type="InterPro" id="IPR004193">
    <property type="entry name" value="Glyco_hydro_13_N"/>
</dbReference>
<comment type="caution">
    <text evidence="9">The sequence shown here is derived from an EMBL/GenBank/DDBJ whole genome shotgun (WGS) entry which is preliminary data.</text>
</comment>
<gene>
    <name evidence="9" type="ORF">H9809_08240</name>
</gene>
<dbReference type="PANTHER" id="PTHR43651">
    <property type="entry name" value="1,4-ALPHA-GLUCAN-BRANCHING ENZYME"/>
    <property type="match status" value="1"/>
</dbReference>
<evidence type="ECO:0000256" key="3">
    <source>
        <dbReference type="ARBA" id="ARBA00022676"/>
    </source>
</evidence>
<evidence type="ECO:0000259" key="7">
    <source>
        <dbReference type="Pfam" id="PF02922"/>
    </source>
</evidence>
<feature type="domain" description="1,4-alpha-glucan branching enzyme GlgB N-terminal" evidence="8">
    <location>
        <begin position="12"/>
        <end position="102"/>
    </location>
</feature>
<feature type="domain" description="Glycoside hydrolase family 13 N-terminal" evidence="7">
    <location>
        <begin position="127"/>
        <end position="210"/>
    </location>
</feature>
<feature type="non-terminal residue" evidence="9">
    <location>
        <position position="260"/>
    </location>
</feature>